<dbReference type="AlphaFoldDB" id="A0A370DD88"/>
<dbReference type="EMBL" id="QFXC01000011">
    <property type="protein sequence ID" value="RDH82882.1"/>
    <property type="molecule type" value="Genomic_DNA"/>
</dbReference>
<feature type="transmembrane region" description="Helical" evidence="2">
    <location>
        <begin position="156"/>
        <end position="179"/>
    </location>
</feature>
<comment type="caution">
    <text evidence="3">The sequence shown here is derived from an EMBL/GenBank/DDBJ whole genome shotgun (WGS) entry which is preliminary data.</text>
</comment>
<dbReference type="PANTHER" id="PTHR33219:SF14">
    <property type="entry name" value="PROTEIN COFACTOR ASSEMBLY OF COMPLEX C SUBUNIT B CCB3, CHLOROPLASTIC-RELATED"/>
    <property type="match status" value="1"/>
</dbReference>
<proteinExistence type="inferred from homology"/>
<organism evidence="3 4">
    <name type="scientific">endosymbiont of Galathealinum brachiosum</name>
    <dbReference type="NCBI Taxonomy" id="2200906"/>
    <lineage>
        <taxon>Bacteria</taxon>
        <taxon>Pseudomonadati</taxon>
        <taxon>Pseudomonadota</taxon>
        <taxon>Gammaproteobacteria</taxon>
        <taxon>sulfur-oxidizing symbionts</taxon>
    </lineage>
</organism>
<keyword evidence="4" id="KW-1185">Reference proteome</keyword>
<evidence type="ECO:0000256" key="1">
    <source>
        <dbReference type="ARBA" id="ARBA00010894"/>
    </source>
</evidence>
<comment type="similarity">
    <text evidence="1">Belongs to the YggT family.</text>
</comment>
<gene>
    <name evidence="3" type="ORF">DIZ80_11475</name>
</gene>
<accession>A0A370DD88</accession>
<name>A0A370DD88_9GAMM</name>
<protein>
    <submittedName>
        <fullName evidence="3">YggT family protein</fullName>
    </submittedName>
</protein>
<reference evidence="3 4" key="1">
    <citation type="journal article" date="2018" name="ISME J.">
        <title>Endosymbiont genomes yield clues of tubeworm success.</title>
        <authorList>
            <person name="Li Y."/>
            <person name="Liles M.R."/>
            <person name="Halanych K.M."/>
        </authorList>
    </citation>
    <scope>NUCLEOTIDE SEQUENCE [LARGE SCALE GENOMIC DNA]</scope>
    <source>
        <strain evidence="3">A1464</strain>
    </source>
</reference>
<evidence type="ECO:0000256" key="2">
    <source>
        <dbReference type="SAM" id="Phobius"/>
    </source>
</evidence>
<dbReference type="GO" id="GO:0016020">
    <property type="term" value="C:membrane"/>
    <property type="evidence" value="ECO:0007669"/>
    <property type="project" value="InterPro"/>
</dbReference>
<dbReference type="PANTHER" id="PTHR33219">
    <property type="entry name" value="YLMG HOMOLOG PROTEIN 2, CHLOROPLASTIC"/>
    <property type="match status" value="1"/>
</dbReference>
<keyword evidence="2" id="KW-1133">Transmembrane helix</keyword>
<evidence type="ECO:0000313" key="4">
    <source>
        <dbReference type="Proteomes" id="UP000254266"/>
    </source>
</evidence>
<keyword evidence="2" id="KW-0472">Membrane</keyword>
<sequence>MNPFIFLIDILFQLYATALLIRLLLQWVRADFYNPVSQFIVKITNPPVLPLRKVIPGFGGIDVATLLLAFLVLAIKAMLIYQTIEPLTVGLIALGETLVLVISIFLYSIIIQAILSWVNPDPHNPAVALLNSLTFPILKHFRNLIPPMSGMDISPVFAIIALMFVQYSVRYIFATVFGISL</sequence>
<dbReference type="InterPro" id="IPR003425">
    <property type="entry name" value="CCB3/YggT"/>
</dbReference>
<feature type="transmembrane region" description="Helical" evidence="2">
    <location>
        <begin position="54"/>
        <end position="75"/>
    </location>
</feature>
<keyword evidence="2" id="KW-0812">Transmembrane</keyword>
<evidence type="ECO:0000313" key="3">
    <source>
        <dbReference type="EMBL" id="RDH82882.1"/>
    </source>
</evidence>
<feature type="transmembrane region" description="Helical" evidence="2">
    <location>
        <begin position="87"/>
        <end position="115"/>
    </location>
</feature>
<dbReference type="Proteomes" id="UP000254266">
    <property type="component" value="Unassembled WGS sequence"/>
</dbReference>
<dbReference type="Pfam" id="PF02325">
    <property type="entry name" value="CCB3_YggT"/>
    <property type="match status" value="2"/>
</dbReference>